<gene>
    <name evidence="10" type="ORF">UW90_C0011G0017</name>
</gene>
<evidence type="ECO:0000256" key="3">
    <source>
        <dbReference type="ARBA" id="ARBA00022475"/>
    </source>
</evidence>
<accession>A0A0G1L1Q7</accession>
<dbReference type="Proteomes" id="UP000034368">
    <property type="component" value="Unassembled WGS sequence"/>
</dbReference>
<evidence type="ECO:0000313" key="11">
    <source>
        <dbReference type="Proteomes" id="UP000034368"/>
    </source>
</evidence>
<keyword evidence="2" id="KW-0813">Transport</keyword>
<keyword evidence="3" id="KW-1003">Cell membrane</keyword>
<comment type="caution">
    <text evidence="10">The sequence shown here is derived from an EMBL/GenBank/DDBJ whole genome shotgun (WGS) entry which is preliminary data.</text>
</comment>
<organism evidence="10 11">
    <name type="scientific">Candidatus Yanofskybacteria bacterium GW2011_GWB1_45_11</name>
    <dbReference type="NCBI Taxonomy" id="1619026"/>
    <lineage>
        <taxon>Bacteria</taxon>
        <taxon>Candidatus Yanofskyibacteriota</taxon>
    </lineage>
</organism>
<dbReference type="InterPro" id="IPR005894">
    <property type="entry name" value="DrrA"/>
</dbReference>
<dbReference type="Pfam" id="PF00005">
    <property type="entry name" value="ABC_tran"/>
    <property type="match status" value="1"/>
</dbReference>
<dbReference type="EMBL" id="LCKD01000011">
    <property type="protein sequence ID" value="KKT89941.1"/>
    <property type="molecule type" value="Genomic_DNA"/>
</dbReference>
<dbReference type="GO" id="GO:1900753">
    <property type="term" value="P:doxorubicin transport"/>
    <property type="evidence" value="ECO:0007669"/>
    <property type="project" value="InterPro"/>
</dbReference>
<evidence type="ECO:0000256" key="5">
    <source>
        <dbReference type="ARBA" id="ARBA00022840"/>
    </source>
</evidence>
<proteinExistence type="inferred from homology"/>
<evidence type="ECO:0000256" key="1">
    <source>
        <dbReference type="ARBA" id="ARBA00004413"/>
    </source>
</evidence>
<evidence type="ECO:0000313" key="10">
    <source>
        <dbReference type="EMBL" id="KKT89941.1"/>
    </source>
</evidence>
<sequence length="371" mass="40262">MNSDLIQYIQEAKVSGMSDGEIQAELLSVGWNHGDVRQAFLDNISPELENPPIEQSEKIEAVVSVRGLIKHYGSVRAVDGIDFEIPKGSILALLGPNGAGKTTLVRMLGTLITPDSGQALIGGHDVIKSPDDVRKIIGLTGQFSAVDMVLTGRENLVMIGRLCHLSKLEAENRATELLIRFGLSDAADRQVKTYSGGMMRRLDVAASIIAHPEVLFLDEPTTGLDPHGRIELWHIIKELVAKDVTVLLTTQYLDEADHLADQIVVIDKGKIIAKGTSQELKAQVGGDVLELHLTDHSQAHRAAAAIEALGIEKPRIEELEAHIFMPVRGGASVLADAIRRLDQARIDLADIVLRRPTLDDVFLKLTGHVAG</sequence>
<dbReference type="SMART" id="SM00382">
    <property type="entry name" value="AAA"/>
    <property type="match status" value="1"/>
</dbReference>
<keyword evidence="6" id="KW-1278">Translocase</keyword>
<dbReference type="PANTHER" id="PTHR42711">
    <property type="entry name" value="ABC TRANSPORTER ATP-BINDING PROTEIN"/>
    <property type="match status" value="1"/>
</dbReference>
<dbReference type="FunFam" id="3.40.50.300:FF:000589">
    <property type="entry name" value="ABC transporter, ATP-binding subunit"/>
    <property type="match status" value="1"/>
</dbReference>
<dbReference type="InterPro" id="IPR027417">
    <property type="entry name" value="P-loop_NTPase"/>
</dbReference>
<evidence type="ECO:0000256" key="8">
    <source>
        <dbReference type="ARBA" id="ARBA00049985"/>
    </source>
</evidence>
<dbReference type="InterPro" id="IPR017871">
    <property type="entry name" value="ABC_transporter-like_CS"/>
</dbReference>
<dbReference type="AlphaFoldDB" id="A0A0G1L1Q7"/>
<reference evidence="10 11" key="1">
    <citation type="journal article" date="2015" name="Nature">
        <title>rRNA introns, odd ribosomes, and small enigmatic genomes across a large radiation of phyla.</title>
        <authorList>
            <person name="Brown C.T."/>
            <person name="Hug L.A."/>
            <person name="Thomas B.C."/>
            <person name="Sharon I."/>
            <person name="Castelle C.J."/>
            <person name="Singh A."/>
            <person name="Wilkins M.J."/>
            <person name="Williams K.H."/>
            <person name="Banfield J.F."/>
        </authorList>
    </citation>
    <scope>NUCLEOTIDE SEQUENCE [LARGE SCALE GENOMIC DNA]</scope>
</reference>
<dbReference type="GO" id="GO:0043215">
    <property type="term" value="P:daunorubicin transport"/>
    <property type="evidence" value="ECO:0007669"/>
    <property type="project" value="InterPro"/>
</dbReference>
<evidence type="ECO:0000256" key="7">
    <source>
        <dbReference type="ARBA" id="ARBA00023136"/>
    </source>
</evidence>
<name>A0A0G1L1Q7_9BACT</name>
<dbReference type="GO" id="GO:0016887">
    <property type="term" value="F:ATP hydrolysis activity"/>
    <property type="evidence" value="ECO:0007669"/>
    <property type="project" value="InterPro"/>
</dbReference>
<comment type="similarity">
    <text evidence="8">Belongs to the ABC transporter superfamily. Drug exporter-1 (DrugE1) (TC 3.A.1.105) family.</text>
</comment>
<dbReference type="PANTHER" id="PTHR42711:SF19">
    <property type="entry name" value="DOXORUBICIN RESISTANCE ATP-BINDING PROTEIN DRRA"/>
    <property type="match status" value="1"/>
</dbReference>
<dbReference type="NCBIfam" id="TIGR01188">
    <property type="entry name" value="drrA"/>
    <property type="match status" value="1"/>
</dbReference>
<dbReference type="SUPFAM" id="SSF52540">
    <property type="entry name" value="P-loop containing nucleoside triphosphate hydrolases"/>
    <property type="match status" value="1"/>
</dbReference>
<dbReference type="InterPro" id="IPR050763">
    <property type="entry name" value="ABC_transporter_ATP-binding"/>
</dbReference>
<dbReference type="GO" id="GO:0005886">
    <property type="term" value="C:plasma membrane"/>
    <property type="evidence" value="ECO:0007669"/>
    <property type="project" value="UniProtKB-SubCell"/>
</dbReference>
<evidence type="ECO:0000256" key="6">
    <source>
        <dbReference type="ARBA" id="ARBA00022967"/>
    </source>
</evidence>
<evidence type="ECO:0000259" key="9">
    <source>
        <dbReference type="PROSITE" id="PS50893"/>
    </source>
</evidence>
<dbReference type="PROSITE" id="PS50893">
    <property type="entry name" value="ABC_TRANSPORTER_2"/>
    <property type="match status" value="1"/>
</dbReference>
<dbReference type="GO" id="GO:0005524">
    <property type="term" value="F:ATP binding"/>
    <property type="evidence" value="ECO:0007669"/>
    <property type="project" value="UniProtKB-KW"/>
</dbReference>
<feature type="domain" description="ABC transporter" evidence="9">
    <location>
        <begin position="63"/>
        <end position="293"/>
    </location>
</feature>
<protein>
    <submittedName>
        <fullName evidence="10">ABC transporter ATP-binding protein</fullName>
    </submittedName>
</protein>
<keyword evidence="4" id="KW-0547">Nucleotide-binding</keyword>
<dbReference type="PATRIC" id="fig|1619026.3.peg.479"/>
<evidence type="ECO:0000256" key="4">
    <source>
        <dbReference type="ARBA" id="ARBA00022741"/>
    </source>
</evidence>
<keyword evidence="5 10" id="KW-0067">ATP-binding</keyword>
<dbReference type="Gene3D" id="3.40.50.300">
    <property type="entry name" value="P-loop containing nucleotide triphosphate hydrolases"/>
    <property type="match status" value="1"/>
</dbReference>
<dbReference type="InterPro" id="IPR003593">
    <property type="entry name" value="AAA+_ATPase"/>
</dbReference>
<dbReference type="InterPro" id="IPR003439">
    <property type="entry name" value="ABC_transporter-like_ATP-bd"/>
</dbReference>
<keyword evidence="7" id="KW-0472">Membrane</keyword>
<dbReference type="PROSITE" id="PS00211">
    <property type="entry name" value="ABC_TRANSPORTER_1"/>
    <property type="match status" value="1"/>
</dbReference>
<evidence type="ECO:0000256" key="2">
    <source>
        <dbReference type="ARBA" id="ARBA00022448"/>
    </source>
</evidence>
<comment type="subcellular location">
    <subcellularLocation>
        <location evidence="1">Cell membrane</location>
        <topology evidence="1">Peripheral membrane protein</topology>
        <orientation evidence="1">Cytoplasmic side</orientation>
    </subcellularLocation>
</comment>